<keyword evidence="8 9" id="KW-0472">Membrane</keyword>
<feature type="domain" description="Cytochrome c oxidase assembly factor 3 mitochondrial coiled-coil" evidence="11">
    <location>
        <begin position="22"/>
        <end position="63"/>
    </location>
</feature>
<dbReference type="Proteomes" id="UP000235388">
    <property type="component" value="Unassembled WGS sequence"/>
</dbReference>
<proteinExistence type="inferred from homology"/>
<evidence type="ECO:0000256" key="9">
    <source>
        <dbReference type="RuleBase" id="RU367056"/>
    </source>
</evidence>
<evidence type="ECO:0000256" key="1">
    <source>
        <dbReference type="ARBA" id="ARBA00003064"/>
    </source>
</evidence>
<evidence type="ECO:0000256" key="8">
    <source>
        <dbReference type="ARBA" id="ARBA00023136"/>
    </source>
</evidence>
<dbReference type="STRING" id="200324.A0A2N5UUV8"/>
<evidence type="ECO:0000313" key="17">
    <source>
        <dbReference type="Proteomes" id="UP000235392"/>
    </source>
</evidence>
<dbReference type="GO" id="GO:0005743">
    <property type="term" value="C:mitochondrial inner membrane"/>
    <property type="evidence" value="ECO:0007669"/>
    <property type="project" value="UniProtKB-UniRule"/>
</dbReference>
<comment type="subunit">
    <text evidence="4 9">Component of 250-400 kDa complexes called cytochrome oxidase assembly intermediates or COA complexes.</text>
</comment>
<feature type="compositionally biased region" description="Basic and acidic residues" evidence="10">
    <location>
        <begin position="76"/>
        <end position="94"/>
    </location>
</feature>
<keyword evidence="9" id="KW-0999">Mitochondrion inner membrane</keyword>
<evidence type="ECO:0000256" key="6">
    <source>
        <dbReference type="ARBA" id="ARBA00022989"/>
    </source>
</evidence>
<protein>
    <recommendedName>
        <fullName evidence="9">Cytochrome c oxidase assembly factor 3</fullName>
    </recommendedName>
</protein>
<evidence type="ECO:0000256" key="4">
    <source>
        <dbReference type="ARBA" id="ARBA00011351"/>
    </source>
</evidence>
<evidence type="ECO:0000313" key="15">
    <source>
        <dbReference type="EMBL" id="PLW55447.1"/>
    </source>
</evidence>
<evidence type="ECO:0000313" key="12">
    <source>
        <dbReference type="EMBL" id="PLW14892.1"/>
    </source>
</evidence>
<dbReference type="EMBL" id="PGCJ01000032">
    <property type="protein sequence ID" value="PLW55447.1"/>
    <property type="molecule type" value="Genomic_DNA"/>
</dbReference>
<keyword evidence="6 9" id="KW-1133">Transmembrane helix</keyword>
<sequence>MATLDQRQKRQTYWHSGRMSPALQRARLPFRAKNILMGAGILTFTFGVYGYSIAAVKQDDFSDIPAPSMDKILQMNREKEEERQQKKDEDDKQKNAASATSVTLPPLGLLGSTGASWVRGKNQSRQIVPGAPPIDRIGRIDDRQVSEQDGKLV</sequence>
<dbReference type="AlphaFoldDB" id="A0A2N5UUV8"/>
<comment type="similarity">
    <text evidence="3 9">Belongs to the COA3 family.</text>
</comment>
<dbReference type="PANTHER" id="PTHR15642:SF3">
    <property type="entry name" value="CYTOCHROME C OXIDASE ASSEMBLY FACTOR 3 HOMOLOG, MITOCHONDRIAL"/>
    <property type="match status" value="1"/>
</dbReference>
<dbReference type="EMBL" id="PGCI01000088">
    <property type="protein sequence ID" value="PLW41549.1"/>
    <property type="molecule type" value="Genomic_DNA"/>
</dbReference>
<keyword evidence="16" id="KW-1185">Reference proteome</keyword>
<dbReference type="EMBL" id="PGCI01000811">
    <property type="protein sequence ID" value="PLW14892.1"/>
    <property type="molecule type" value="Genomic_DNA"/>
</dbReference>
<evidence type="ECO:0000256" key="7">
    <source>
        <dbReference type="ARBA" id="ARBA00023128"/>
    </source>
</evidence>
<evidence type="ECO:0000256" key="10">
    <source>
        <dbReference type="SAM" id="MobiDB-lite"/>
    </source>
</evidence>
<dbReference type="PANTHER" id="PTHR15642">
    <property type="entry name" value="CYTOCHROME C OXIDASE ASSEMBLY FACTOR 3, MITOCHONDRIAL"/>
    <property type="match status" value="1"/>
</dbReference>
<keyword evidence="7 9" id="KW-0496">Mitochondrion</keyword>
<dbReference type="InterPro" id="IPR041752">
    <property type="entry name" value="Coa3"/>
</dbReference>
<feature type="region of interest" description="Disordered" evidence="10">
    <location>
        <begin position="62"/>
        <end position="153"/>
    </location>
</feature>
<evidence type="ECO:0000313" key="14">
    <source>
        <dbReference type="EMBL" id="PLW41549.1"/>
    </source>
</evidence>
<reference evidence="16 17" key="1">
    <citation type="submission" date="2017-11" db="EMBL/GenBank/DDBJ databases">
        <title>De novo assembly and phasing of dikaryotic genomes from two isolates of Puccinia coronata f. sp. avenae, the causal agent of oat crown rust.</title>
        <authorList>
            <person name="Miller M.E."/>
            <person name="Zhang Y."/>
            <person name="Omidvar V."/>
            <person name="Sperschneider J."/>
            <person name="Schwessinger B."/>
            <person name="Raley C."/>
            <person name="Palmer J.M."/>
            <person name="Garnica D."/>
            <person name="Upadhyaya N."/>
            <person name="Rathjen J."/>
            <person name="Taylor J.M."/>
            <person name="Park R.F."/>
            <person name="Dodds P.N."/>
            <person name="Hirsch C.D."/>
            <person name="Kianian S.F."/>
            <person name="Figueroa M."/>
        </authorList>
    </citation>
    <scope>NUCLEOTIDE SEQUENCE [LARGE SCALE GENOMIC DNA]</scope>
    <source>
        <strain evidence="13">12NC29</strain>
        <strain evidence="14">12SD80</strain>
    </source>
</reference>
<dbReference type="Proteomes" id="UP000235392">
    <property type="component" value="Unassembled WGS sequence"/>
</dbReference>
<dbReference type="GO" id="GO:0033617">
    <property type="term" value="P:mitochondrial respiratory chain complex IV assembly"/>
    <property type="evidence" value="ECO:0007669"/>
    <property type="project" value="UniProtKB-UniRule"/>
</dbReference>
<evidence type="ECO:0000313" key="13">
    <source>
        <dbReference type="EMBL" id="PLW17626.1"/>
    </source>
</evidence>
<name>A0A2N5UUV8_9BASI</name>
<organism evidence="14 17">
    <name type="scientific">Puccinia coronata f. sp. avenae</name>
    <dbReference type="NCBI Taxonomy" id="200324"/>
    <lineage>
        <taxon>Eukaryota</taxon>
        <taxon>Fungi</taxon>
        <taxon>Dikarya</taxon>
        <taxon>Basidiomycota</taxon>
        <taxon>Pucciniomycotina</taxon>
        <taxon>Pucciniomycetes</taxon>
        <taxon>Pucciniales</taxon>
        <taxon>Pucciniaceae</taxon>
        <taxon>Puccinia</taxon>
    </lineage>
</organism>
<comment type="function">
    <text evidence="1 9">Required for assembly of cytochrome c oxidase (complex IV).</text>
</comment>
<evidence type="ECO:0000256" key="3">
    <source>
        <dbReference type="ARBA" id="ARBA00007035"/>
    </source>
</evidence>
<dbReference type="EMBL" id="PGCJ01000846">
    <property type="protein sequence ID" value="PLW17626.1"/>
    <property type="molecule type" value="Genomic_DNA"/>
</dbReference>
<evidence type="ECO:0000313" key="16">
    <source>
        <dbReference type="Proteomes" id="UP000235388"/>
    </source>
</evidence>
<evidence type="ECO:0000256" key="5">
    <source>
        <dbReference type="ARBA" id="ARBA00022692"/>
    </source>
</evidence>
<accession>A0A2N5UUV8</accession>
<evidence type="ECO:0000259" key="11">
    <source>
        <dbReference type="Pfam" id="PF09813"/>
    </source>
</evidence>
<dbReference type="InterPro" id="IPR018628">
    <property type="entry name" value="Coa3_CC"/>
</dbReference>
<feature type="compositionally biased region" description="Basic and acidic residues" evidence="10">
    <location>
        <begin position="136"/>
        <end position="153"/>
    </location>
</feature>
<dbReference type="Pfam" id="PF09813">
    <property type="entry name" value="Coa3_cc"/>
    <property type="match status" value="1"/>
</dbReference>
<gene>
    <name evidence="15" type="ORF">PCANC_07031</name>
    <name evidence="13" type="ORF">PCANC_15405</name>
    <name evidence="14" type="ORF">PCASD_09985</name>
    <name evidence="12" type="ORF">PCASD_19298</name>
</gene>
<evidence type="ECO:0000256" key="2">
    <source>
        <dbReference type="ARBA" id="ARBA00004304"/>
    </source>
</evidence>
<comment type="caution">
    <text evidence="14">The sequence shown here is derived from an EMBL/GenBank/DDBJ whole genome shotgun (WGS) entry which is preliminary data.</text>
</comment>
<dbReference type="OrthoDB" id="10018333at2759"/>
<comment type="subcellular location">
    <subcellularLocation>
        <location evidence="2">Mitochondrion membrane</location>
        <topology evidence="2">Single-pass membrane protein</topology>
    </subcellularLocation>
</comment>
<feature type="transmembrane region" description="Helical" evidence="9">
    <location>
        <begin position="35"/>
        <end position="54"/>
    </location>
</feature>
<keyword evidence="5 9" id="KW-0812">Transmembrane</keyword>